<dbReference type="PANTHER" id="PTHR34190">
    <property type="entry name" value="EXPRESSED PROTEIN"/>
    <property type="match status" value="1"/>
</dbReference>
<sequence>MAVIEGEEPIVSRVDRLDHMLRHLEEMRGCNYSSKNNNRATISPPRSSGASSTASSETLNSEGGQNSSLDDWSPRSLEKYCRPIDMVMMETQVKGNLIDRLVQVEDRVLKVRTKLITN</sequence>
<feature type="compositionally biased region" description="Polar residues" evidence="1">
    <location>
        <begin position="31"/>
        <end position="41"/>
    </location>
</feature>
<dbReference type="OrthoDB" id="783251at2759"/>
<dbReference type="PANTHER" id="PTHR34190:SF4">
    <property type="entry name" value="EXPRESSED PROTEIN"/>
    <property type="match status" value="1"/>
</dbReference>
<evidence type="ECO:0000313" key="2">
    <source>
        <dbReference type="EMBL" id="OVA10242.1"/>
    </source>
</evidence>
<evidence type="ECO:0000256" key="1">
    <source>
        <dbReference type="SAM" id="MobiDB-lite"/>
    </source>
</evidence>
<name>A0A200QIH9_MACCD</name>
<feature type="compositionally biased region" description="Polar residues" evidence="1">
    <location>
        <begin position="57"/>
        <end position="70"/>
    </location>
</feature>
<gene>
    <name evidence="2" type="ORF">BVC80_1173g1</name>
</gene>
<proteinExistence type="predicted"/>
<comment type="caution">
    <text evidence="2">The sequence shown here is derived from an EMBL/GenBank/DDBJ whole genome shotgun (WGS) entry which is preliminary data.</text>
</comment>
<accession>A0A200QIH9</accession>
<dbReference type="FunCoup" id="A0A200QIH9">
    <property type="interactions" value="74"/>
</dbReference>
<feature type="compositionally biased region" description="Low complexity" evidence="1">
    <location>
        <begin position="43"/>
        <end position="56"/>
    </location>
</feature>
<feature type="region of interest" description="Disordered" evidence="1">
    <location>
        <begin position="28"/>
        <end position="74"/>
    </location>
</feature>
<dbReference type="EMBL" id="MVGT01002023">
    <property type="protein sequence ID" value="OVA10242.1"/>
    <property type="molecule type" value="Genomic_DNA"/>
</dbReference>
<dbReference type="STRING" id="56857.A0A200QIH9"/>
<keyword evidence="3" id="KW-1185">Reference proteome</keyword>
<evidence type="ECO:0000313" key="3">
    <source>
        <dbReference type="Proteomes" id="UP000195402"/>
    </source>
</evidence>
<dbReference type="Proteomes" id="UP000195402">
    <property type="component" value="Unassembled WGS sequence"/>
</dbReference>
<reference evidence="2 3" key="1">
    <citation type="journal article" date="2017" name="Mol. Plant">
        <title>The Genome of Medicinal Plant Macleaya cordata Provides New Insights into Benzylisoquinoline Alkaloids Metabolism.</title>
        <authorList>
            <person name="Liu X."/>
            <person name="Liu Y."/>
            <person name="Huang P."/>
            <person name="Ma Y."/>
            <person name="Qing Z."/>
            <person name="Tang Q."/>
            <person name="Cao H."/>
            <person name="Cheng P."/>
            <person name="Zheng Y."/>
            <person name="Yuan Z."/>
            <person name="Zhou Y."/>
            <person name="Liu J."/>
            <person name="Tang Z."/>
            <person name="Zhuo Y."/>
            <person name="Zhang Y."/>
            <person name="Yu L."/>
            <person name="Huang J."/>
            <person name="Yang P."/>
            <person name="Peng Q."/>
            <person name="Zhang J."/>
            <person name="Jiang W."/>
            <person name="Zhang Z."/>
            <person name="Lin K."/>
            <person name="Ro D.K."/>
            <person name="Chen X."/>
            <person name="Xiong X."/>
            <person name="Shang Y."/>
            <person name="Huang S."/>
            <person name="Zeng J."/>
        </authorList>
    </citation>
    <scope>NUCLEOTIDE SEQUENCE [LARGE SCALE GENOMIC DNA]</scope>
    <source>
        <strain evidence="3">cv. BLH2017</strain>
        <tissue evidence="2">Root</tissue>
    </source>
</reference>
<organism evidence="2 3">
    <name type="scientific">Macleaya cordata</name>
    <name type="common">Five-seeded plume-poppy</name>
    <name type="synonym">Bocconia cordata</name>
    <dbReference type="NCBI Taxonomy" id="56857"/>
    <lineage>
        <taxon>Eukaryota</taxon>
        <taxon>Viridiplantae</taxon>
        <taxon>Streptophyta</taxon>
        <taxon>Embryophyta</taxon>
        <taxon>Tracheophyta</taxon>
        <taxon>Spermatophyta</taxon>
        <taxon>Magnoliopsida</taxon>
        <taxon>Ranunculales</taxon>
        <taxon>Papaveraceae</taxon>
        <taxon>Papaveroideae</taxon>
        <taxon>Macleaya</taxon>
    </lineage>
</organism>
<dbReference type="AlphaFoldDB" id="A0A200QIH9"/>
<protein>
    <submittedName>
        <fullName evidence="2">Uncharacterized protein</fullName>
    </submittedName>
</protein>
<dbReference type="InParanoid" id="A0A200QIH9"/>